<feature type="transmembrane region" description="Helical" evidence="12">
    <location>
        <begin position="164"/>
        <end position="185"/>
    </location>
</feature>
<keyword evidence="7 12" id="KW-0573">Peptidoglycan synthesis</keyword>
<dbReference type="GO" id="GO:0008963">
    <property type="term" value="F:phospho-N-acetylmuramoyl-pentapeptide-transferase activity"/>
    <property type="evidence" value="ECO:0007669"/>
    <property type="project" value="UniProtKB-UniRule"/>
</dbReference>
<dbReference type="RefSeq" id="WP_107494172.1">
    <property type="nucleotide sequence ID" value="NZ_PZKC01000011.1"/>
</dbReference>
<feature type="transmembrane region" description="Helical" evidence="12">
    <location>
        <begin position="289"/>
        <end position="312"/>
    </location>
</feature>
<evidence type="ECO:0000256" key="7">
    <source>
        <dbReference type="ARBA" id="ARBA00022984"/>
    </source>
</evidence>
<evidence type="ECO:0000313" key="15">
    <source>
        <dbReference type="EMBL" id="PTD95652.1"/>
    </source>
</evidence>
<comment type="subcellular location">
    <subcellularLocation>
        <location evidence="12">Cell membrane</location>
        <topology evidence="12">Multi-pass membrane protein</topology>
    </subcellularLocation>
    <subcellularLocation>
        <location evidence="1">Membrane</location>
        <topology evidence="1">Multi-pass membrane protein</topology>
    </subcellularLocation>
</comment>
<keyword evidence="10 12" id="KW-0131">Cell cycle</keyword>
<dbReference type="PROSITE" id="PS01347">
    <property type="entry name" value="MRAY_1"/>
    <property type="match status" value="1"/>
</dbReference>
<dbReference type="UniPathway" id="UPA00219"/>
<evidence type="ECO:0000256" key="2">
    <source>
        <dbReference type="ARBA" id="ARBA00005583"/>
    </source>
</evidence>
<evidence type="ECO:0000256" key="6">
    <source>
        <dbReference type="ARBA" id="ARBA00022960"/>
    </source>
</evidence>
<dbReference type="GO" id="GO:0071555">
    <property type="term" value="P:cell wall organization"/>
    <property type="evidence" value="ECO:0007669"/>
    <property type="project" value="UniProtKB-KW"/>
</dbReference>
<dbReference type="PANTHER" id="PTHR22926">
    <property type="entry name" value="PHOSPHO-N-ACETYLMURAMOYL-PENTAPEPTIDE-TRANSFERASE"/>
    <property type="match status" value="1"/>
</dbReference>
<comment type="pathway">
    <text evidence="12">Cell wall biogenesis; peptidoglycan biosynthesis.</text>
</comment>
<sequence>MLLELALWLGQDIRAFNVFGYITLRTVLAALTALAISLMFGPRVIRWLAAKKIGQAVRDDGPKSHLTKAGTPTMGGALILIAIAVTVLLWGDLGNQYVWITLFVTLGFGAVGWVDDWRKVVHRDPKGLASRWKYLWTSAIALAAALYLGLTASTPAETELIVPFFKAVAYPLGIFGFVALSYFVINGTSHAVNLTDGLDGLAIMPTVMVAGALAIFAYVAGHAGFAKYLGVPYVAGAGELAVFCGAICGAGLGFLWFNAYPAEVFMGDVGALALGAALGTIAVVVRQEIVLFIMGGLFVAETLSVMVQVLYFRATGGKRIFRMAPLHHHYELGGWKETQVVVRFWIITIMLVLFGLSSLKLR</sequence>
<feature type="transmembrane region" description="Helical" evidence="12">
    <location>
        <begin position="20"/>
        <end position="41"/>
    </location>
</feature>
<keyword evidence="4 12" id="KW-0808">Transferase</keyword>
<comment type="function">
    <text evidence="12">Catalyzes the initial step of the lipid cycle reactions in the biosynthesis of the cell wall peptidoglycan: transfers peptidoglycan precursor phospho-MurNAc-pentapeptide from UDP-MurNAc-pentapeptide onto the lipid carrier undecaprenyl phosphate, yielding undecaprenyl-pyrophosphoryl-MurNAc-pentapeptide, known as lipid I.</text>
</comment>
<comment type="cofactor">
    <cofactor evidence="12 14">
        <name>Mg(2+)</name>
        <dbReference type="ChEBI" id="CHEBI:18420"/>
    </cofactor>
</comment>
<comment type="catalytic activity">
    <reaction evidence="12">
        <text>UDP-N-acetyl-alpha-D-muramoyl-L-alanyl-gamma-D-glutamyl-meso-2,6-diaminopimeloyl-D-alanyl-D-alanine + di-trans,octa-cis-undecaprenyl phosphate = di-trans,octa-cis-undecaprenyl diphospho-N-acetyl-alpha-D-muramoyl-L-alanyl-D-glutamyl-meso-2,6-diaminopimeloyl-D-alanyl-D-alanine + UMP</text>
        <dbReference type="Rhea" id="RHEA:28386"/>
        <dbReference type="ChEBI" id="CHEBI:57865"/>
        <dbReference type="ChEBI" id="CHEBI:60392"/>
        <dbReference type="ChEBI" id="CHEBI:61386"/>
        <dbReference type="ChEBI" id="CHEBI:61387"/>
        <dbReference type="EC" id="2.7.8.13"/>
    </reaction>
</comment>
<keyword evidence="12" id="KW-1003">Cell membrane</keyword>
<evidence type="ECO:0000256" key="10">
    <source>
        <dbReference type="ARBA" id="ARBA00023306"/>
    </source>
</evidence>
<keyword evidence="9 12" id="KW-0472">Membrane</keyword>
<keyword evidence="8 12" id="KW-1133">Transmembrane helix</keyword>
<dbReference type="GO" id="GO:0051992">
    <property type="term" value="F:UDP-N-acetylmuramoyl-L-alanyl-D-glutamyl-meso-2,6-diaminopimelyl-D-alanyl-D-alanine:undecaprenyl-phosphate transferase activity"/>
    <property type="evidence" value="ECO:0007669"/>
    <property type="project" value="RHEA"/>
</dbReference>
<feature type="transmembrane region" description="Helical" evidence="12">
    <location>
        <begin position="240"/>
        <end position="257"/>
    </location>
</feature>
<dbReference type="GO" id="GO:0046872">
    <property type="term" value="F:metal ion binding"/>
    <property type="evidence" value="ECO:0007669"/>
    <property type="project" value="UniProtKB-KW"/>
</dbReference>
<evidence type="ECO:0000256" key="11">
    <source>
        <dbReference type="ARBA" id="ARBA00023316"/>
    </source>
</evidence>
<dbReference type="InterPro" id="IPR000715">
    <property type="entry name" value="Glycosyl_transferase_4"/>
</dbReference>
<evidence type="ECO:0000256" key="14">
    <source>
        <dbReference type="PIRSR" id="PIRSR600715-1"/>
    </source>
</evidence>
<feature type="transmembrane region" description="Helical" evidence="12">
    <location>
        <begin position="340"/>
        <end position="359"/>
    </location>
</feature>
<dbReference type="CDD" id="cd06852">
    <property type="entry name" value="GT_MraY"/>
    <property type="match status" value="1"/>
</dbReference>
<evidence type="ECO:0000256" key="5">
    <source>
        <dbReference type="ARBA" id="ARBA00022692"/>
    </source>
</evidence>
<feature type="transmembrane region" description="Helical" evidence="12">
    <location>
        <begin position="197"/>
        <end position="220"/>
    </location>
</feature>
<dbReference type="PROSITE" id="PS01348">
    <property type="entry name" value="MRAY_2"/>
    <property type="match status" value="1"/>
</dbReference>
<proteinExistence type="inferred from homology"/>
<feature type="transmembrane region" description="Helical" evidence="12">
    <location>
        <begin position="97"/>
        <end position="114"/>
    </location>
</feature>
<dbReference type="GO" id="GO:0009252">
    <property type="term" value="P:peptidoglycan biosynthetic process"/>
    <property type="evidence" value="ECO:0007669"/>
    <property type="project" value="UniProtKB-UniRule"/>
</dbReference>
<keyword evidence="6 12" id="KW-0133">Cell shape</keyword>
<keyword evidence="12 14" id="KW-0460">Magnesium</keyword>
<feature type="binding site" evidence="14">
    <location>
        <position position="268"/>
    </location>
    <ligand>
        <name>Mg(2+)</name>
        <dbReference type="ChEBI" id="CHEBI:18420"/>
    </ligand>
</feature>
<reference evidence="15 16" key="1">
    <citation type="submission" date="2018-03" db="EMBL/GenBank/DDBJ databases">
        <authorList>
            <person name="Keele B.F."/>
        </authorList>
    </citation>
    <scope>NUCLEOTIDE SEQUENCE [LARGE SCALE GENOMIC DNA]</scope>
    <source>
        <strain evidence="15 16">D20</strain>
    </source>
</reference>
<name>A0A2T4ICZ1_9RHOO</name>
<keyword evidence="16" id="KW-1185">Reference proteome</keyword>
<reference evidence="15 16" key="2">
    <citation type="submission" date="2018-04" db="EMBL/GenBank/DDBJ databases">
        <title>Thauera lacus sp. nov., isolated from an saline lake in Inner Mongolia, China.</title>
        <authorList>
            <person name="Liang Q.-Y."/>
        </authorList>
    </citation>
    <scope>NUCLEOTIDE SEQUENCE [LARGE SCALE GENOMIC DNA]</scope>
    <source>
        <strain evidence="15 16">D20</strain>
    </source>
</reference>
<evidence type="ECO:0000256" key="13">
    <source>
        <dbReference type="NCBIfam" id="TIGR00445"/>
    </source>
</evidence>
<dbReference type="AlphaFoldDB" id="A0A2T4ICZ1"/>
<dbReference type="InterPro" id="IPR018480">
    <property type="entry name" value="PNAcMuramoyl-5peptid_Trfase_CS"/>
</dbReference>
<keyword evidence="3 12" id="KW-0132">Cell division</keyword>
<feature type="transmembrane region" description="Helical" evidence="12">
    <location>
        <begin position="73"/>
        <end position="91"/>
    </location>
</feature>
<comment type="similarity">
    <text evidence="2 12">Belongs to the glycosyltransferase 4 family. MraY subfamily.</text>
</comment>
<evidence type="ECO:0000256" key="3">
    <source>
        <dbReference type="ARBA" id="ARBA00022618"/>
    </source>
</evidence>
<protein>
    <recommendedName>
        <fullName evidence="12 13">Phospho-N-acetylmuramoyl-pentapeptide-transferase</fullName>
        <ecNumber evidence="12 13">2.7.8.13</ecNumber>
    </recommendedName>
    <alternativeName>
        <fullName evidence="12">UDP-MurNAc-pentapeptide phosphotransferase</fullName>
    </alternativeName>
</protein>
<keyword evidence="11 12" id="KW-0961">Cell wall biogenesis/degradation</keyword>
<dbReference type="NCBIfam" id="TIGR00445">
    <property type="entry name" value="mraY"/>
    <property type="match status" value="1"/>
</dbReference>
<organism evidence="15 16">
    <name type="scientific">Pseudothauera lacus</name>
    <dbReference type="NCBI Taxonomy" id="2136175"/>
    <lineage>
        <taxon>Bacteria</taxon>
        <taxon>Pseudomonadati</taxon>
        <taxon>Pseudomonadota</taxon>
        <taxon>Betaproteobacteria</taxon>
        <taxon>Rhodocyclales</taxon>
        <taxon>Zoogloeaceae</taxon>
        <taxon>Pseudothauera</taxon>
    </lineage>
</organism>
<evidence type="ECO:0000256" key="12">
    <source>
        <dbReference type="HAMAP-Rule" id="MF_00038"/>
    </source>
</evidence>
<dbReference type="EMBL" id="PZKC01000011">
    <property type="protein sequence ID" value="PTD95652.1"/>
    <property type="molecule type" value="Genomic_DNA"/>
</dbReference>
<dbReference type="OrthoDB" id="9805475at2"/>
<dbReference type="InterPro" id="IPR003524">
    <property type="entry name" value="PNAcMuramoyl-5peptid_Trfase"/>
</dbReference>
<dbReference type="Pfam" id="PF10555">
    <property type="entry name" value="MraY_sig1"/>
    <property type="match status" value="1"/>
</dbReference>
<dbReference type="EC" id="2.7.8.13" evidence="12 13"/>
<dbReference type="GO" id="GO:0005886">
    <property type="term" value="C:plasma membrane"/>
    <property type="evidence" value="ECO:0007669"/>
    <property type="project" value="UniProtKB-SubCell"/>
</dbReference>
<evidence type="ECO:0000256" key="1">
    <source>
        <dbReference type="ARBA" id="ARBA00004141"/>
    </source>
</evidence>
<keyword evidence="12 14" id="KW-0479">Metal-binding</keyword>
<dbReference type="PANTHER" id="PTHR22926:SF5">
    <property type="entry name" value="PHOSPHO-N-ACETYLMURAMOYL-PENTAPEPTIDE-TRANSFERASE HOMOLOG"/>
    <property type="match status" value="1"/>
</dbReference>
<evidence type="ECO:0000256" key="4">
    <source>
        <dbReference type="ARBA" id="ARBA00022679"/>
    </source>
</evidence>
<evidence type="ECO:0000256" key="8">
    <source>
        <dbReference type="ARBA" id="ARBA00022989"/>
    </source>
</evidence>
<evidence type="ECO:0000256" key="9">
    <source>
        <dbReference type="ARBA" id="ARBA00023136"/>
    </source>
</evidence>
<dbReference type="HAMAP" id="MF_00038">
    <property type="entry name" value="MraY"/>
    <property type="match status" value="1"/>
</dbReference>
<dbReference type="Pfam" id="PF00953">
    <property type="entry name" value="Glycos_transf_4"/>
    <property type="match status" value="1"/>
</dbReference>
<dbReference type="GO" id="GO:0051301">
    <property type="term" value="P:cell division"/>
    <property type="evidence" value="ECO:0007669"/>
    <property type="project" value="UniProtKB-KW"/>
</dbReference>
<feature type="binding site" evidence="14">
    <location>
        <position position="193"/>
    </location>
    <ligand>
        <name>Mg(2+)</name>
        <dbReference type="ChEBI" id="CHEBI:18420"/>
    </ligand>
</feature>
<comment type="caution">
    <text evidence="15">The sequence shown here is derived from an EMBL/GenBank/DDBJ whole genome shotgun (WGS) entry which is preliminary data.</text>
</comment>
<feature type="transmembrane region" description="Helical" evidence="12">
    <location>
        <begin position="134"/>
        <end position="152"/>
    </location>
</feature>
<dbReference type="GO" id="GO:0008360">
    <property type="term" value="P:regulation of cell shape"/>
    <property type="evidence" value="ECO:0007669"/>
    <property type="project" value="UniProtKB-KW"/>
</dbReference>
<evidence type="ECO:0000313" key="16">
    <source>
        <dbReference type="Proteomes" id="UP000241193"/>
    </source>
</evidence>
<feature type="transmembrane region" description="Helical" evidence="12">
    <location>
        <begin position="264"/>
        <end position="283"/>
    </location>
</feature>
<dbReference type="Proteomes" id="UP000241193">
    <property type="component" value="Unassembled WGS sequence"/>
</dbReference>
<keyword evidence="5 12" id="KW-0812">Transmembrane</keyword>
<accession>A0A2T4ICZ1</accession>
<gene>
    <name evidence="12" type="primary">mraY</name>
    <name evidence="15" type="ORF">C8261_13090</name>
</gene>